<evidence type="ECO:0000259" key="4">
    <source>
        <dbReference type="SMART" id="SM00338"/>
    </source>
</evidence>
<dbReference type="GO" id="GO:0000978">
    <property type="term" value="F:RNA polymerase II cis-regulatory region sequence-specific DNA binding"/>
    <property type="evidence" value="ECO:0007669"/>
    <property type="project" value="TreeGrafter"/>
</dbReference>
<dbReference type="PANTHER" id="PTHR23334">
    <property type="entry name" value="CCAAT/ENHANCER BINDING PROTEIN"/>
    <property type="match status" value="1"/>
</dbReference>
<reference evidence="5 6" key="1">
    <citation type="submission" date="2020-08" db="EMBL/GenBank/DDBJ databases">
        <title>Plant Genome Project.</title>
        <authorList>
            <person name="Zhang R.-G."/>
        </authorList>
    </citation>
    <scope>NUCLEOTIDE SEQUENCE [LARGE SCALE GENOMIC DNA]</scope>
    <source>
        <tissue evidence="5">Rhizome</tissue>
    </source>
</reference>
<proteinExistence type="predicted"/>
<dbReference type="Pfam" id="PF07716">
    <property type="entry name" value="bZIP_2"/>
    <property type="match status" value="1"/>
</dbReference>
<dbReference type="PANTHER" id="PTHR23334:SF49">
    <property type="entry name" value="BASIC LEUCINE ZIPPER 23"/>
    <property type="match status" value="1"/>
</dbReference>
<dbReference type="InterPro" id="IPR031106">
    <property type="entry name" value="C/EBP"/>
</dbReference>
<dbReference type="InterPro" id="IPR046347">
    <property type="entry name" value="bZIP_sf"/>
</dbReference>
<gene>
    <name evidence="5" type="ORF">ZIOFF_005497</name>
</gene>
<accession>A0A8J5HWQ5</accession>
<comment type="caution">
    <text evidence="5">The sequence shown here is derived from an EMBL/GenBank/DDBJ whole genome shotgun (WGS) entry which is preliminary data.</text>
</comment>
<dbReference type="Gene3D" id="1.20.5.170">
    <property type="match status" value="1"/>
</dbReference>
<dbReference type="InterPro" id="IPR004827">
    <property type="entry name" value="bZIP"/>
</dbReference>
<sequence>MDERETDFCASKDLSDEVVPSICSMGSFFDDLLNDGQHHQCTHTHTCNPPGPDLAHTHTCFHIHTKVLSADETAESAEKSSSAKRRPGGNREAVRKYREKKKAHAASLEDEIAHLRAINQQLIKRLQGQAALEAEIARMKCLLVDLRGRIEGEIGSFPYQKPVKGSGDFVPNIITRSSMPIGVWNLNSCSFQCDDGSYCLYPGTQSKNVGETGVRNVGNVQCRGSSNSGTDDFADCGGNGAARTVDCSSNAALTRIEGFSSFPLFILIQFLLFELELTGRRIYDVNYGGSSFSIFDAKESLLAHFGINFTA</sequence>
<keyword evidence="1" id="KW-0805">Transcription regulation</keyword>
<evidence type="ECO:0000313" key="6">
    <source>
        <dbReference type="Proteomes" id="UP000734854"/>
    </source>
</evidence>
<feature type="domain" description="BZIP" evidence="4">
    <location>
        <begin position="78"/>
        <end position="145"/>
    </location>
</feature>
<dbReference type="CDD" id="cd14686">
    <property type="entry name" value="bZIP"/>
    <property type="match status" value="1"/>
</dbReference>
<dbReference type="GO" id="GO:0006351">
    <property type="term" value="P:DNA-templated transcription"/>
    <property type="evidence" value="ECO:0007669"/>
    <property type="project" value="InterPro"/>
</dbReference>
<dbReference type="GO" id="GO:0000981">
    <property type="term" value="F:DNA-binding transcription factor activity, RNA polymerase II-specific"/>
    <property type="evidence" value="ECO:0007669"/>
    <property type="project" value="TreeGrafter"/>
</dbReference>
<dbReference type="SMART" id="SM00338">
    <property type="entry name" value="BRLZ"/>
    <property type="match status" value="1"/>
</dbReference>
<protein>
    <recommendedName>
        <fullName evidence="4">BZIP domain-containing protein</fullName>
    </recommendedName>
</protein>
<keyword evidence="2" id="KW-0804">Transcription</keyword>
<keyword evidence="6" id="KW-1185">Reference proteome</keyword>
<evidence type="ECO:0000313" key="5">
    <source>
        <dbReference type="EMBL" id="KAG6531680.1"/>
    </source>
</evidence>
<dbReference type="SUPFAM" id="SSF57959">
    <property type="entry name" value="Leucine zipper domain"/>
    <property type="match status" value="1"/>
</dbReference>
<dbReference type="AlphaFoldDB" id="A0A8J5HWQ5"/>
<dbReference type="EMBL" id="JACMSC010000002">
    <property type="protein sequence ID" value="KAG6531680.1"/>
    <property type="molecule type" value="Genomic_DNA"/>
</dbReference>
<feature type="region of interest" description="Disordered" evidence="3">
    <location>
        <begin position="71"/>
        <end position="100"/>
    </location>
</feature>
<dbReference type="Proteomes" id="UP000734854">
    <property type="component" value="Unassembled WGS sequence"/>
</dbReference>
<name>A0A8J5HWQ5_ZINOF</name>
<evidence type="ECO:0000256" key="3">
    <source>
        <dbReference type="SAM" id="MobiDB-lite"/>
    </source>
</evidence>
<evidence type="ECO:0000256" key="2">
    <source>
        <dbReference type="ARBA" id="ARBA00023163"/>
    </source>
</evidence>
<organism evidence="5 6">
    <name type="scientific">Zingiber officinale</name>
    <name type="common">Ginger</name>
    <name type="synonym">Amomum zingiber</name>
    <dbReference type="NCBI Taxonomy" id="94328"/>
    <lineage>
        <taxon>Eukaryota</taxon>
        <taxon>Viridiplantae</taxon>
        <taxon>Streptophyta</taxon>
        <taxon>Embryophyta</taxon>
        <taxon>Tracheophyta</taxon>
        <taxon>Spermatophyta</taxon>
        <taxon>Magnoliopsida</taxon>
        <taxon>Liliopsida</taxon>
        <taxon>Zingiberales</taxon>
        <taxon>Zingiberaceae</taxon>
        <taxon>Zingiber</taxon>
    </lineage>
</organism>
<evidence type="ECO:0000256" key="1">
    <source>
        <dbReference type="ARBA" id="ARBA00023015"/>
    </source>
</evidence>